<organism evidence="1 2">
    <name type="scientific">Methylorubrum extorquens (strain DSM 6343 / CIP 106787 / DM4)</name>
    <name type="common">Methylobacterium extorquens</name>
    <dbReference type="NCBI Taxonomy" id="661410"/>
    <lineage>
        <taxon>Bacteria</taxon>
        <taxon>Pseudomonadati</taxon>
        <taxon>Pseudomonadota</taxon>
        <taxon>Alphaproteobacteria</taxon>
        <taxon>Hyphomicrobiales</taxon>
        <taxon>Methylobacteriaceae</taxon>
        <taxon>Methylorubrum</taxon>
    </lineage>
</organism>
<evidence type="ECO:0000313" key="1">
    <source>
        <dbReference type="EMBL" id="CAX26000.1"/>
    </source>
</evidence>
<dbReference type="GO" id="GO:0004222">
    <property type="term" value="F:metalloendopeptidase activity"/>
    <property type="evidence" value="ECO:0007669"/>
    <property type="project" value="InterPro"/>
</dbReference>
<dbReference type="KEGG" id="mdi:METDI4370"/>
<dbReference type="GO" id="GO:0004176">
    <property type="term" value="F:ATP-dependent peptidase activity"/>
    <property type="evidence" value="ECO:0007669"/>
    <property type="project" value="InterPro"/>
</dbReference>
<evidence type="ECO:0000313" key="2">
    <source>
        <dbReference type="Proteomes" id="UP000008070"/>
    </source>
</evidence>
<dbReference type="GO" id="GO:0005524">
    <property type="term" value="F:ATP binding"/>
    <property type="evidence" value="ECO:0007669"/>
    <property type="project" value="InterPro"/>
</dbReference>
<dbReference type="GO" id="GO:0006508">
    <property type="term" value="P:proteolysis"/>
    <property type="evidence" value="ECO:0007669"/>
    <property type="project" value="InterPro"/>
</dbReference>
<dbReference type="SUPFAM" id="SSF140990">
    <property type="entry name" value="FtsH protease domain-like"/>
    <property type="match status" value="1"/>
</dbReference>
<gene>
    <name evidence="1" type="ORF">METD_I4370</name>
</gene>
<dbReference type="AlphaFoldDB" id="C7CEP8"/>
<dbReference type="Proteomes" id="UP000008070">
    <property type="component" value="Chromosome"/>
</dbReference>
<accession>C7CEP8</accession>
<protein>
    <recommendedName>
        <fullName evidence="3">Peptidase M41 domain-containing protein</fullName>
    </recommendedName>
</protein>
<proteinExistence type="predicted"/>
<sequence length="80" mass="8674">MRLDAGFRRRVGADLAVLQSRADALVRENAETIDTLAGRLVRMRVLSGDEVRRIVSVGNPGLVELSAAEVRDALSGKEMP</sequence>
<evidence type="ECO:0008006" key="3">
    <source>
        <dbReference type="Google" id="ProtNLM"/>
    </source>
</evidence>
<dbReference type="EMBL" id="FP103042">
    <property type="protein sequence ID" value="CAX26000.1"/>
    <property type="molecule type" value="Genomic_DNA"/>
</dbReference>
<dbReference type="HOGENOM" id="CLU_2585627_0_0_5"/>
<reference evidence="2" key="1">
    <citation type="journal article" date="2009" name="PLoS ONE">
        <title>Methylobacterium genome sequences: a reference blueprint to investigate microbial metabolism of C1 compounds from natural and industrial sources.</title>
        <authorList>
            <person name="Vuilleumier S."/>
            <person name="Chistoserdova L."/>
            <person name="Lee M.-C."/>
            <person name="Bringel F."/>
            <person name="Lajus A."/>
            <person name="Zhou Y."/>
            <person name="Gourion B."/>
            <person name="Barbe V."/>
            <person name="Chang J."/>
            <person name="Cruveiller S."/>
            <person name="Dossat C."/>
            <person name="Gillett W."/>
            <person name="Gruffaz C."/>
            <person name="Haugen E."/>
            <person name="Hourcade E."/>
            <person name="Levy R."/>
            <person name="Mangenot S."/>
            <person name="Muller E."/>
            <person name="Nadalig T."/>
            <person name="Pagni M."/>
            <person name="Penny C."/>
            <person name="Peyraud R."/>
            <person name="Robinson D.G."/>
            <person name="Roche D."/>
            <person name="Rouy Z."/>
            <person name="Saenampechek C."/>
            <person name="Salvignol G."/>
            <person name="Vallenet D."/>
            <person name="Wu Z."/>
            <person name="Marx C.J."/>
            <person name="Vorholt J.A."/>
            <person name="Olson M.V."/>
            <person name="Kaul R."/>
            <person name="Weissenbach J."/>
            <person name="Medigue C."/>
            <person name="Lidstrom M.E."/>
        </authorList>
    </citation>
    <scope>NUCLEOTIDE SEQUENCE [LARGE SCALE GENOMIC DNA]</scope>
    <source>
        <strain evidence="2">DSM 6343 / CIP 106787 / DM4</strain>
    </source>
</reference>
<name>C7CEP8_METED</name>
<dbReference type="InterPro" id="IPR037219">
    <property type="entry name" value="Peptidase_M41-like"/>
</dbReference>